<name>A0A6N9YJP7_9ACTN</name>
<dbReference type="AlphaFoldDB" id="A0A6N9YJP7"/>
<reference evidence="2 3" key="1">
    <citation type="submission" date="2020-02" db="EMBL/GenBank/DDBJ databases">
        <authorList>
            <person name="Li X.-J."/>
            <person name="Feng X.-M."/>
        </authorList>
    </citation>
    <scope>NUCLEOTIDE SEQUENCE [LARGE SCALE GENOMIC DNA]</scope>
    <source>
        <strain evidence="2 3">CGMCC 4.7225</strain>
    </source>
</reference>
<sequence length="340" mass="34706">MRASDPIRRPRPGRSGLARRNRRRGSAVVAAVAVLAGCASDDGTVEELHTSAGGTALSAALDRIAASDAAAEYIEFGATQRIDELSGGSFDGVWGSLDGWGSSPVARHREELPDVLGIDLRSAASTLTVNQPPHSVTLIEGGQDAARITSASTDSGWSGDDVLSLEMEVSQPLSIPAPHVMPTGSDVAVGAIAADMSIVDPGERSLADAPSVGGIAACLDDVVAALILRVGSDPVGLGVRESGDTDRPVSVVCVPAPTADDAERLVDGISHAITSGAPASGRPYSDLFAEPSGTVLRTGAERDHVVRVEVPHADGAFANTMFQLALSRELPGLTVDGSPG</sequence>
<keyword evidence="3" id="KW-1185">Reference proteome</keyword>
<gene>
    <name evidence="2" type="ORF">G1H11_07630</name>
</gene>
<proteinExistence type="predicted"/>
<organism evidence="2 3">
    <name type="scientific">Phytoactinopolyspora alkaliphila</name>
    <dbReference type="NCBI Taxonomy" id="1783498"/>
    <lineage>
        <taxon>Bacteria</taxon>
        <taxon>Bacillati</taxon>
        <taxon>Actinomycetota</taxon>
        <taxon>Actinomycetes</taxon>
        <taxon>Jiangellales</taxon>
        <taxon>Jiangellaceae</taxon>
        <taxon>Phytoactinopolyspora</taxon>
    </lineage>
</organism>
<protein>
    <submittedName>
        <fullName evidence="2">Uncharacterized protein</fullName>
    </submittedName>
</protein>
<feature type="compositionally biased region" description="Basic residues" evidence="1">
    <location>
        <begin position="9"/>
        <end position="22"/>
    </location>
</feature>
<comment type="caution">
    <text evidence="2">The sequence shown here is derived from an EMBL/GenBank/DDBJ whole genome shotgun (WGS) entry which is preliminary data.</text>
</comment>
<dbReference type="Proteomes" id="UP000469185">
    <property type="component" value="Unassembled WGS sequence"/>
</dbReference>
<evidence type="ECO:0000313" key="3">
    <source>
        <dbReference type="Proteomes" id="UP000469185"/>
    </source>
</evidence>
<evidence type="ECO:0000256" key="1">
    <source>
        <dbReference type="SAM" id="MobiDB-lite"/>
    </source>
</evidence>
<dbReference type="EMBL" id="JAAGOB010000003">
    <property type="protein sequence ID" value="NED95184.1"/>
    <property type="molecule type" value="Genomic_DNA"/>
</dbReference>
<evidence type="ECO:0000313" key="2">
    <source>
        <dbReference type="EMBL" id="NED95184.1"/>
    </source>
</evidence>
<accession>A0A6N9YJP7</accession>
<dbReference type="RefSeq" id="WP_163817625.1">
    <property type="nucleotide sequence ID" value="NZ_JAAGOB010000003.1"/>
</dbReference>
<feature type="region of interest" description="Disordered" evidence="1">
    <location>
        <begin position="1"/>
        <end position="22"/>
    </location>
</feature>